<dbReference type="RefSeq" id="WP_041065036.1">
    <property type="nucleotide sequence ID" value="NZ_JXAL01000024.1"/>
</dbReference>
<accession>A0ABR5A1Z0</accession>
<reference evidence="1 2" key="1">
    <citation type="submission" date="2014-12" db="EMBL/GenBank/DDBJ databases">
        <title>Draft genome sequence of Cohnella kolymensis strain B-2846.</title>
        <authorList>
            <person name="Karlyshev A.V."/>
            <person name="Kudryashova E.B."/>
        </authorList>
    </citation>
    <scope>NUCLEOTIDE SEQUENCE [LARGE SCALE GENOMIC DNA]</scope>
    <source>
        <strain evidence="1 2">VKM B-2846</strain>
    </source>
</reference>
<proteinExistence type="predicted"/>
<dbReference type="EMBL" id="JXAL01000024">
    <property type="protein sequence ID" value="KIL35064.1"/>
    <property type="molecule type" value="Genomic_DNA"/>
</dbReference>
<name>A0ABR5A1Z0_9BACL</name>
<keyword evidence="2" id="KW-1185">Reference proteome</keyword>
<organism evidence="1 2">
    <name type="scientific">Cohnella kolymensis</name>
    <dbReference type="NCBI Taxonomy" id="1590652"/>
    <lineage>
        <taxon>Bacteria</taxon>
        <taxon>Bacillati</taxon>
        <taxon>Bacillota</taxon>
        <taxon>Bacilli</taxon>
        <taxon>Bacillales</taxon>
        <taxon>Paenibacillaceae</taxon>
        <taxon>Cohnella</taxon>
    </lineage>
</organism>
<gene>
    <name evidence="1" type="ORF">SD71_15510</name>
</gene>
<sequence length="119" mass="14117">MEIELLKDLIKDERGNYYTVVHRDGTEITLVNALAERSYAELLEFTDEFKKKYAEYEHQFIGKIAMDVLRHDIVFALKEDGHGRIHPLDAVMQQFRVTFVDMIEFYRNPQAWRGSHKPE</sequence>
<evidence type="ECO:0000313" key="2">
    <source>
        <dbReference type="Proteomes" id="UP000054526"/>
    </source>
</evidence>
<comment type="caution">
    <text evidence="1">The sequence shown here is derived from an EMBL/GenBank/DDBJ whole genome shotgun (WGS) entry which is preliminary data.</text>
</comment>
<dbReference type="Proteomes" id="UP000054526">
    <property type="component" value="Unassembled WGS sequence"/>
</dbReference>
<protein>
    <submittedName>
        <fullName evidence="1">Uncharacterized protein</fullName>
    </submittedName>
</protein>
<evidence type="ECO:0000313" key="1">
    <source>
        <dbReference type="EMBL" id="KIL35064.1"/>
    </source>
</evidence>